<dbReference type="GeneID" id="24844982"/>
<dbReference type="HOGENOM" id="CLU_1700287_0_0_2"/>
<dbReference type="RefSeq" id="WP_048117600.1">
    <property type="nucleotide sequence ID" value="NZ_CP009530.1"/>
</dbReference>
<dbReference type="KEGG" id="mbar:MSBR2_0685"/>
<evidence type="ECO:0000313" key="2">
    <source>
        <dbReference type="Proteomes" id="UP000033079"/>
    </source>
</evidence>
<evidence type="ECO:0000313" key="1">
    <source>
        <dbReference type="EMBL" id="AKB57201.1"/>
    </source>
</evidence>
<gene>
    <name evidence="1" type="ORF">MSBR2_0685</name>
</gene>
<dbReference type="AlphaFoldDB" id="A0A0E3LPV9"/>
<organism evidence="1 2">
    <name type="scientific">Methanosarcina barkeri 227</name>
    <dbReference type="NCBI Taxonomy" id="1434106"/>
    <lineage>
        <taxon>Archaea</taxon>
        <taxon>Methanobacteriati</taxon>
        <taxon>Methanobacteriota</taxon>
        <taxon>Stenosarchaea group</taxon>
        <taxon>Methanomicrobia</taxon>
        <taxon>Methanosarcinales</taxon>
        <taxon>Methanosarcinaceae</taxon>
        <taxon>Methanosarcina</taxon>
    </lineage>
</organism>
<proteinExistence type="predicted"/>
<sequence>MEYSYDLKGNDLYIGENQIHAYSLEENEIGNCTRCDSILMSLSYHKAGERTIVVTKCISCGAFSANIYDSEWNWVDEVQVSLLPVPIPISNQRIDDWKGLESIPMKKLEAVFSRGEIEALFARARDETPIRQYLYRARKKYKLFEEIFDLELAL</sequence>
<accession>A0A0E3LPV9</accession>
<reference evidence="1 2" key="1">
    <citation type="submission" date="2014-07" db="EMBL/GenBank/DDBJ databases">
        <title>Methanogenic archaea and the global carbon cycle.</title>
        <authorList>
            <person name="Henriksen J.R."/>
            <person name="Luke J."/>
            <person name="Reinhart S."/>
            <person name="Benedict M.N."/>
            <person name="Youngblut N.D."/>
            <person name="Metcalf M.E."/>
            <person name="Whitaker R.J."/>
            <person name="Metcalf W.W."/>
        </authorList>
    </citation>
    <scope>NUCLEOTIDE SEQUENCE [LARGE SCALE GENOMIC DNA]</scope>
    <source>
        <strain evidence="1 2">227</strain>
    </source>
</reference>
<protein>
    <submittedName>
        <fullName evidence="1">Uncharacterized protein</fullName>
    </submittedName>
</protein>
<name>A0A0E3LPV9_METBA</name>
<dbReference type="EMBL" id="CP009530">
    <property type="protein sequence ID" value="AKB57201.1"/>
    <property type="molecule type" value="Genomic_DNA"/>
</dbReference>
<dbReference type="PATRIC" id="fig|1434106.5.peg.853"/>
<dbReference type="Proteomes" id="UP000033079">
    <property type="component" value="Chromosome"/>
</dbReference>